<dbReference type="AlphaFoldDB" id="A0A7S2TRT1"/>
<feature type="chain" id="PRO_5031561704" description="Mannitol 1-phosphate dehydrogenase" evidence="1">
    <location>
        <begin position="20"/>
        <end position="567"/>
    </location>
</feature>
<feature type="signal peptide" evidence="1">
    <location>
        <begin position="1"/>
        <end position="19"/>
    </location>
</feature>
<proteinExistence type="predicted"/>
<reference evidence="2" key="1">
    <citation type="submission" date="2021-01" db="EMBL/GenBank/DDBJ databases">
        <authorList>
            <person name="Corre E."/>
            <person name="Pelletier E."/>
            <person name="Niang G."/>
            <person name="Scheremetjew M."/>
            <person name="Finn R."/>
            <person name="Kale V."/>
            <person name="Holt S."/>
            <person name="Cochrane G."/>
            <person name="Meng A."/>
            <person name="Brown T."/>
            <person name="Cohen L."/>
        </authorList>
    </citation>
    <scope>NUCLEOTIDE SEQUENCE</scope>
    <source>
        <strain evidence="2">CCMP622</strain>
    </source>
</reference>
<gene>
    <name evidence="2" type="ORF">LSP00402_LOCUS11365</name>
</gene>
<sequence length="567" mass="62611">MERISLLGVLVILLPMAMAKVSPTSTRPYNTRSGHFLRRFGRSARISRTSISREVNIKTTEPSASRGNLFKGPGHVVGISPTLNKCQERFHVHVGAGKLGLGLVLDSIQQGSQDFAVIQRPSSAWRKLADNNVEEVTVHVNGESSGKAMKFLHGKCWPSMVRAGQGPYFILSEAGTPLISLAQKATSFSCSLKNGISELKIVLAALPKRRDPPRLYACENDKEAIEDLATSPELKDRVVVVPCMVDRISSSRDIGGDGVIDVGTEPWHGQIVVLPSPVKQESETPIPFGGPSVLTSETDAQANYYAERKLLLVNGAHTTLAFLTLIQELEKSKTSLKDMPLPGDFKLLDYDRADESTKRILWAWSLARCHQLANRLPPEVLMGAHGVGTFEEALAELINYAWSSMQRFSHVSDSTGRVLSGGLVDRFHGRLKNVLDEIELESNGVTLEQVAALASCQEGRPTLTPGEIYNSIDTLVADSMPLAEETARREMPISARIRGRNEGEQLPRRRWRIISDKIESLLSLATNTWKAAATRTFLRHASPKPRVPIESRTLVNERKPREFNYLM</sequence>
<evidence type="ECO:0000313" key="2">
    <source>
        <dbReference type="EMBL" id="CAD9766819.1"/>
    </source>
</evidence>
<evidence type="ECO:0000256" key="1">
    <source>
        <dbReference type="SAM" id="SignalP"/>
    </source>
</evidence>
<protein>
    <recommendedName>
        <fullName evidence="3">Mannitol 1-phosphate dehydrogenase</fullName>
    </recommendedName>
</protein>
<organism evidence="2">
    <name type="scientific">Lotharella oceanica</name>
    <dbReference type="NCBI Taxonomy" id="641309"/>
    <lineage>
        <taxon>Eukaryota</taxon>
        <taxon>Sar</taxon>
        <taxon>Rhizaria</taxon>
        <taxon>Cercozoa</taxon>
        <taxon>Chlorarachniophyceae</taxon>
        <taxon>Lotharella</taxon>
    </lineage>
</organism>
<name>A0A7S2TRT1_9EUKA</name>
<keyword evidence="1" id="KW-0732">Signal</keyword>
<dbReference type="EMBL" id="HBHP01018277">
    <property type="protein sequence ID" value="CAD9766819.1"/>
    <property type="molecule type" value="Transcribed_RNA"/>
</dbReference>
<evidence type="ECO:0008006" key="3">
    <source>
        <dbReference type="Google" id="ProtNLM"/>
    </source>
</evidence>
<accession>A0A7S2TRT1</accession>